<gene>
    <name evidence="6" type="ORF">EBQ25_09110</name>
</gene>
<evidence type="ECO:0000313" key="7">
    <source>
        <dbReference type="Proteomes" id="UP000267035"/>
    </source>
</evidence>
<keyword evidence="7" id="KW-1185">Reference proteome</keyword>
<feature type="region of interest" description="Disordered" evidence="3">
    <location>
        <begin position="665"/>
        <end position="684"/>
    </location>
</feature>
<dbReference type="CDD" id="cd13401">
    <property type="entry name" value="Slt70-like"/>
    <property type="match status" value="1"/>
</dbReference>
<dbReference type="PANTHER" id="PTHR37423">
    <property type="entry name" value="SOLUBLE LYTIC MUREIN TRANSGLYCOSYLASE-RELATED"/>
    <property type="match status" value="1"/>
</dbReference>
<dbReference type="GO" id="GO:0004553">
    <property type="term" value="F:hydrolase activity, hydrolyzing O-glycosyl compounds"/>
    <property type="evidence" value="ECO:0007669"/>
    <property type="project" value="InterPro"/>
</dbReference>
<sequence>MRIPDPRSTPILTSVCAAFALLGAAVQAQPQAGSTAPTGPLAAAVQAASHAAGDKVIVQMRAAYAAKNQARLAQLLPLVQGHPLEGWGAYWALNVRLKEASREEVDAFLARYRGSYVEDRLRNDWLLQLGQRRQWAEFSHYAKGFRMQDDPQVACYELLIDDIQGRATPAAPQRALSLWWGQTKADDGCHHAVEEFFADGRIQAADIWQRARIGAHLGRAAIVRQAVTMVAPQSLPHVDQAMGKPAAFLQHKALATDAARLALAHVALARLAASDEAAAAAYMQTGWAKRLPQAERDFVWGAIGRWAGIRLSPQASGYFAQVKNDRHLLTEQQQWKVRAALRAGQWAQVASAIDAMDMDEQQKPTWTYWRARALQATGKPDDQARAQSLLQSIAGLTGFYEQLAYHAIGGKVMAPPEPAALTPDEQARATNNPGLRRSIYAIHIGLRSEGVREWNYTTNLHQKGGMSDRDLLAAAEFACRYHVWDRCINTSERTKGFMSFRQRYPMPFKDAVVARTAEIGLDPAYVYGLIRQESRFIMDARSSVGASGLMQVMPATARWTAKRIGLENFQTSDLNHKETNIAIGTAYLKLALDEFAGSMPLAAAAYNAGPGRPRNWRNGPELEAAIWAENVPFNETRDYVQKVLANATVYGAILSGQPQSLGSRLGLSIGPRPEGSPAAIADLP</sequence>
<dbReference type="PANTHER" id="PTHR37423:SF5">
    <property type="entry name" value="SOLUBLE LYTIC MUREIN TRANSGLYCOSYLASE"/>
    <property type="match status" value="1"/>
</dbReference>
<dbReference type="SUPFAM" id="SSF53955">
    <property type="entry name" value="Lysozyme-like"/>
    <property type="match status" value="1"/>
</dbReference>
<keyword evidence="2 4" id="KW-0732">Signal</keyword>
<dbReference type="SUPFAM" id="SSF48435">
    <property type="entry name" value="Bacterial muramidases"/>
    <property type="match status" value="1"/>
</dbReference>
<feature type="chain" id="PRO_5018000098" evidence="4">
    <location>
        <begin position="29"/>
        <end position="684"/>
    </location>
</feature>
<evidence type="ECO:0000256" key="1">
    <source>
        <dbReference type="ARBA" id="ARBA00007734"/>
    </source>
</evidence>
<dbReference type="Pfam" id="PF01464">
    <property type="entry name" value="SLT"/>
    <property type="match status" value="1"/>
</dbReference>
<dbReference type="RefSeq" id="WP_122254299.1">
    <property type="nucleotide sequence ID" value="NZ_RDQL01000011.1"/>
</dbReference>
<comment type="similarity">
    <text evidence="1">Belongs to the transglycosylase Slt family.</text>
</comment>
<dbReference type="Gene3D" id="1.10.530.10">
    <property type="match status" value="1"/>
</dbReference>
<name>A0A3M6Q6B5_9BURK</name>
<reference evidence="6 7" key="1">
    <citation type="submission" date="2018-10" db="EMBL/GenBank/DDBJ databases">
        <title>Comamonadaceae CDC group NO-1 genome sequencing and assembly.</title>
        <authorList>
            <person name="Bernier A.-M."/>
            <person name="Bernard K."/>
        </authorList>
    </citation>
    <scope>NUCLEOTIDE SEQUENCE [LARGE SCALE GENOMIC DNA]</scope>
    <source>
        <strain evidence="6 7">NML161473</strain>
    </source>
</reference>
<evidence type="ECO:0000313" key="6">
    <source>
        <dbReference type="EMBL" id="RMW98707.1"/>
    </source>
</evidence>
<protein>
    <submittedName>
        <fullName evidence="6">Lytic transglycosylase domain-containing protein</fullName>
    </submittedName>
</protein>
<organism evidence="6 7">
    <name type="scientific">Allofranklinella schreckenbergeri</name>
    <dbReference type="NCBI Taxonomy" id="1076744"/>
    <lineage>
        <taxon>Bacteria</taxon>
        <taxon>Pseudomonadati</taxon>
        <taxon>Pseudomonadota</taxon>
        <taxon>Betaproteobacteria</taxon>
        <taxon>Burkholderiales</taxon>
        <taxon>Comamonadaceae</taxon>
        <taxon>Allofranklinella</taxon>
    </lineage>
</organism>
<dbReference type="Proteomes" id="UP000267035">
    <property type="component" value="Unassembled WGS sequence"/>
</dbReference>
<dbReference type="Gene3D" id="1.25.20.10">
    <property type="entry name" value="Bacterial muramidases"/>
    <property type="match status" value="1"/>
</dbReference>
<evidence type="ECO:0000256" key="2">
    <source>
        <dbReference type="ARBA" id="ARBA00022729"/>
    </source>
</evidence>
<dbReference type="InterPro" id="IPR023346">
    <property type="entry name" value="Lysozyme-like_dom_sf"/>
</dbReference>
<feature type="domain" description="Transglycosylase SLT" evidence="5">
    <location>
        <begin position="517"/>
        <end position="618"/>
    </location>
</feature>
<comment type="caution">
    <text evidence="6">The sequence shown here is derived from an EMBL/GenBank/DDBJ whole genome shotgun (WGS) entry which is preliminary data.</text>
</comment>
<evidence type="ECO:0000256" key="4">
    <source>
        <dbReference type="SAM" id="SignalP"/>
    </source>
</evidence>
<dbReference type="InterPro" id="IPR008939">
    <property type="entry name" value="Lytic_TGlycosylase_superhlx_U"/>
</dbReference>
<accession>A0A3M6Q6B5</accession>
<feature type="signal peptide" evidence="4">
    <location>
        <begin position="1"/>
        <end position="28"/>
    </location>
</feature>
<dbReference type="EMBL" id="RDQL01000011">
    <property type="protein sequence ID" value="RMW98707.1"/>
    <property type="molecule type" value="Genomic_DNA"/>
</dbReference>
<dbReference type="AlphaFoldDB" id="A0A3M6Q6B5"/>
<proteinExistence type="inferred from homology"/>
<evidence type="ECO:0000256" key="3">
    <source>
        <dbReference type="SAM" id="MobiDB-lite"/>
    </source>
</evidence>
<dbReference type="GO" id="GO:0042597">
    <property type="term" value="C:periplasmic space"/>
    <property type="evidence" value="ECO:0007669"/>
    <property type="project" value="InterPro"/>
</dbReference>
<dbReference type="InterPro" id="IPR008258">
    <property type="entry name" value="Transglycosylase_SLT_dom_1"/>
</dbReference>
<evidence type="ECO:0000259" key="5">
    <source>
        <dbReference type="Pfam" id="PF01464"/>
    </source>
</evidence>